<evidence type="ECO:0000313" key="8">
    <source>
        <dbReference type="Proteomes" id="UP000521199"/>
    </source>
</evidence>
<dbReference type="InterPro" id="IPR015422">
    <property type="entry name" value="PyrdxlP-dep_Trfase_small"/>
</dbReference>
<dbReference type="SUPFAM" id="SSF53383">
    <property type="entry name" value="PLP-dependent transferases"/>
    <property type="match status" value="1"/>
</dbReference>
<keyword evidence="5 6" id="KW-0663">Pyridoxal phosphate</keyword>
<dbReference type="PANTHER" id="PTHR43206">
    <property type="entry name" value="AMINOTRANSFERASE"/>
    <property type="match status" value="1"/>
</dbReference>
<dbReference type="RefSeq" id="WP_183961956.1">
    <property type="nucleotide sequence ID" value="NZ_JACHHP010000006.1"/>
</dbReference>
<proteinExistence type="inferred from homology"/>
<gene>
    <name evidence="7" type="ORF">HNQ52_002986</name>
</gene>
<evidence type="ECO:0000256" key="3">
    <source>
        <dbReference type="ARBA" id="ARBA00022576"/>
    </source>
</evidence>
<dbReference type="Gene3D" id="3.40.640.10">
    <property type="entry name" value="Type I PLP-dependent aspartate aminotransferase-like (Major domain)"/>
    <property type="match status" value="1"/>
</dbReference>
<dbReference type="GO" id="GO:0005829">
    <property type="term" value="C:cytosol"/>
    <property type="evidence" value="ECO:0007669"/>
    <property type="project" value="TreeGrafter"/>
</dbReference>
<evidence type="ECO:0000256" key="2">
    <source>
        <dbReference type="ARBA" id="ARBA00008954"/>
    </source>
</evidence>
<dbReference type="Pfam" id="PF00202">
    <property type="entry name" value="Aminotran_3"/>
    <property type="match status" value="1"/>
</dbReference>
<protein>
    <submittedName>
        <fullName evidence="7">Acetylornithine/succinyldiaminopimelate/putresci ne aminotransferase</fullName>
    </submittedName>
</protein>
<dbReference type="GO" id="GO:0030170">
    <property type="term" value="F:pyridoxal phosphate binding"/>
    <property type="evidence" value="ECO:0007669"/>
    <property type="project" value="InterPro"/>
</dbReference>
<dbReference type="InterPro" id="IPR005814">
    <property type="entry name" value="Aminotrans_3"/>
</dbReference>
<dbReference type="AlphaFoldDB" id="A0A7W8D9T8"/>
<dbReference type="Proteomes" id="UP000521199">
    <property type="component" value="Unassembled WGS sequence"/>
</dbReference>
<sequence>MTVLDKLATLRQHGGSIRTRGLDDASVRRFAASHPELEEAVDAALDQFESLRREFPELLTLDEDAQRETVQADFVNFYPNDAVNPYVALAARGPWVVTLKGAVLHDSGGYGMLGFGHTPARVLEAMARPQVMANIMTPSFSQLRLARALKREIGAARGGCPYTRFFCLNSGSESVTLACRIADINARAMTEAGARHAGKTIKRVVVKGAFHGRTEGPARYSDSSRKAYMQHLASYRGDDSLLTVEPYSVEHLRSVFAEAEQHGWFIEAMFLEPVMGEGDPGRAVTPEFYTAARELTAAHGSLFLVDSIQAGLRAHGVLSILDYPGFEALPAPDMETYSKALNAGQYPLSVLAVGERAAGLYRSGVYGNTMTTNPRAMDVACAVLEAVTPAVRENIVVRGREFVDKLNRLRNELPGLITKVQGTGLLFSCELSPEFKCYGVDSTEEYLRERGIGVIHGGVNSLRFTPHFGIGSDEIDLVIASVRDALLNGPRKRQAEAA</sequence>
<evidence type="ECO:0000313" key="7">
    <source>
        <dbReference type="EMBL" id="MBB5209417.1"/>
    </source>
</evidence>
<organism evidence="7 8">
    <name type="scientific">Chiayiivirga flava</name>
    <dbReference type="NCBI Taxonomy" id="659595"/>
    <lineage>
        <taxon>Bacteria</taxon>
        <taxon>Pseudomonadati</taxon>
        <taxon>Pseudomonadota</taxon>
        <taxon>Gammaproteobacteria</taxon>
        <taxon>Lysobacterales</taxon>
        <taxon>Lysobacteraceae</taxon>
        <taxon>Chiayiivirga</taxon>
    </lineage>
</organism>
<reference evidence="7 8" key="1">
    <citation type="submission" date="2020-08" db="EMBL/GenBank/DDBJ databases">
        <title>Genomic Encyclopedia of Type Strains, Phase IV (KMG-IV): sequencing the most valuable type-strain genomes for metagenomic binning, comparative biology and taxonomic classification.</title>
        <authorList>
            <person name="Goeker M."/>
        </authorList>
    </citation>
    <scope>NUCLEOTIDE SEQUENCE [LARGE SCALE GENOMIC DNA]</scope>
    <source>
        <strain evidence="7 8">DSM 24163</strain>
    </source>
</reference>
<comment type="similarity">
    <text evidence="2 6">Belongs to the class-III pyridoxal-phosphate-dependent aminotransferase family.</text>
</comment>
<keyword evidence="3 7" id="KW-0032">Aminotransferase</keyword>
<dbReference type="GO" id="GO:0009450">
    <property type="term" value="P:gamma-aminobutyric acid catabolic process"/>
    <property type="evidence" value="ECO:0007669"/>
    <property type="project" value="TreeGrafter"/>
</dbReference>
<comment type="cofactor">
    <cofactor evidence="1">
        <name>pyridoxal 5'-phosphate</name>
        <dbReference type="ChEBI" id="CHEBI:597326"/>
    </cofactor>
</comment>
<evidence type="ECO:0000256" key="6">
    <source>
        <dbReference type="RuleBase" id="RU003560"/>
    </source>
</evidence>
<comment type="caution">
    <text evidence="7">The sequence shown here is derived from an EMBL/GenBank/DDBJ whole genome shotgun (WGS) entry which is preliminary data.</text>
</comment>
<evidence type="ECO:0000256" key="5">
    <source>
        <dbReference type="ARBA" id="ARBA00022898"/>
    </source>
</evidence>
<evidence type="ECO:0000256" key="1">
    <source>
        <dbReference type="ARBA" id="ARBA00001933"/>
    </source>
</evidence>
<dbReference type="EMBL" id="JACHHP010000006">
    <property type="protein sequence ID" value="MBB5209417.1"/>
    <property type="molecule type" value="Genomic_DNA"/>
</dbReference>
<keyword evidence="8" id="KW-1185">Reference proteome</keyword>
<dbReference type="Gene3D" id="3.90.1150.10">
    <property type="entry name" value="Aspartate Aminotransferase, domain 1"/>
    <property type="match status" value="1"/>
</dbReference>
<dbReference type="InterPro" id="IPR015424">
    <property type="entry name" value="PyrdxlP-dep_Trfase"/>
</dbReference>
<dbReference type="GO" id="GO:0008483">
    <property type="term" value="F:transaminase activity"/>
    <property type="evidence" value="ECO:0007669"/>
    <property type="project" value="UniProtKB-KW"/>
</dbReference>
<keyword evidence="4 7" id="KW-0808">Transferase</keyword>
<dbReference type="InterPro" id="IPR015421">
    <property type="entry name" value="PyrdxlP-dep_Trfase_major"/>
</dbReference>
<accession>A0A7W8D9T8</accession>
<evidence type="ECO:0000256" key="4">
    <source>
        <dbReference type="ARBA" id="ARBA00022679"/>
    </source>
</evidence>
<name>A0A7W8D9T8_9GAMM</name>
<dbReference type="PANTHER" id="PTHR43206:SF2">
    <property type="entry name" value="4-AMINOBUTYRATE AMINOTRANSFERASE GABT"/>
    <property type="match status" value="1"/>
</dbReference>